<name>A0A1G1XZM2_9BACT</name>
<dbReference type="AlphaFoldDB" id="A0A1G1XZM2"/>
<keyword evidence="1" id="KW-0472">Membrane</keyword>
<evidence type="ECO:0000313" key="3">
    <source>
        <dbReference type="Proteomes" id="UP000178240"/>
    </source>
</evidence>
<dbReference type="Proteomes" id="UP000178240">
    <property type="component" value="Unassembled WGS sequence"/>
</dbReference>
<dbReference type="EMBL" id="MHIE01000029">
    <property type="protein sequence ID" value="OGY45010.1"/>
    <property type="molecule type" value="Genomic_DNA"/>
</dbReference>
<accession>A0A1G1XZM2</accession>
<dbReference type="STRING" id="1797535.A2744_02705"/>
<evidence type="ECO:0000256" key="1">
    <source>
        <dbReference type="SAM" id="Phobius"/>
    </source>
</evidence>
<feature type="transmembrane region" description="Helical" evidence="1">
    <location>
        <begin position="12"/>
        <end position="34"/>
    </location>
</feature>
<sequence length="844" mass="89228">MNGQKRKLGGFFNFWQLSVVLLTAFFITTGILFAQTAPRWSGPISNPPGDNKAGYIYNTDDPSFSGVQSGSINITGEIAAGSLDVTSNQASVGGSEICVASDFGGECGGGGTGSDVYWELIGDDIQNTNSGSVNIQNDLKILGGIQNDLKILGGDFYQNSAIRYITPTSRYLESIVGSGAGTYLDADTFNGGLSIRDSNGFDIIFFGLGANNMGNIGIGTKTPNPDSSLHIKTGSGSYIHNAEIDLQSLNNDPWAIYQDYPTEDLRFWHTNVPGDKNALAITNEGNVGVGTVTPTVKFEVGDPTAGSVAQLRVTDTNAEDDPAIQLQYGTGANDYWGFIVDQASDTLRLRGMNPVYPPVPNEPPNRDLITFTKQGQVGIGVQDYGGNNDPSRMTMLTVAGDITVGGSVDRGKIRFYPADNTDASIANALGSEGYFNTYGPSAAYPYDIGHKFYVHGNEVAAQIGIGSLTVRADRLSSMFNGNVGIGLGYGVYPDEKLAINDTVAGSAARVRIMDVDDNPELQLQNSSNPADHWGLYVNNDAAANLGVGDLGIWGGGENRLIITQAGDVVIAPTTQLYDAGYARFRVDRLAEDGRNSSTIKGESSIGPAGQGQGEDLHVAGALAEVWPQMDGGRADYIVGVIGIAGDDSSADNWMLSGGLGASNSLLGVNTAVFGAATPRYDTSTIKTHADFSANTGGQFGVQPLWAGYFVGNVYIGNRTSQTGQGPTERLTVDGNVKINGNLEVTGTINGGGGGANQVWSCDGDCPLTYVDSDMLDVECPSGYRIVTGGAWCNYNFTGYGNSVYIMRETRPVYWSSTLNGFTRWRASCENGQFGGFSVVCEQVQ</sequence>
<comment type="caution">
    <text evidence="2">The sequence shown here is derived from an EMBL/GenBank/DDBJ whole genome shotgun (WGS) entry which is preliminary data.</text>
</comment>
<proteinExistence type="predicted"/>
<keyword evidence="1" id="KW-1133">Transmembrane helix</keyword>
<reference evidence="2 3" key="1">
    <citation type="journal article" date="2016" name="Nat. Commun.">
        <title>Thousands of microbial genomes shed light on interconnected biogeochemical processes in an aquifer system.</title>
        <authorList>
            <person name="Anantharaman K."/>
            <person name="Brown C.T."/>
            <person name="Hug L.A."/>
            <person name="Sharon I."/>
            <person name="Castelle C.J."/>
            <person name="Probst A.J."/>
            <person name="Thomas B.C."/>
            <person name="Singh A."/>
            <person name="Wilkins M.J."/>
            <person name="Karaoz U."/>
            <person name="Brodie E.L."/>
            <person name="Williams K.H."/>
            <person name="Hubbard S.S."/>
            <person name="Banfield J.F."/>
        </authorList>
    </citation>
    <scope>NUCLEOTIDE SEQUENCE [LARGE SCALE GENOMIC DNA]</scope>
</reference>
<gene>
    <name evidence="2" type="ORF">A2744_02705</name>
</gene>
<keyword evidence="1" id="KW-0812">Transmembrane</keyword>
<organism evidence="2 3">
    <name type="scientific">Candidatus Buchananbacteria bacterium RIFCSPHIGHO2_01_FULL_44_11</name>
    <dbReference type="NCBI Taxonomy" id="1797535"/>
    <lineage>
        <taxon>Bacteria</taxon>
        <taxon>Candidatus Buchananiibacteriota</taxon>
    </lineage>
</organism>
<protein>
    <submittedName>
        <fullName evidence="2">Uncharacterized protein</fullName>
    </submittedName>
</protein>
<evidence type="ECO:0000313" key="2">
    <source>
        <dbReference type="EMBL" id="OGY45010.1"/>
    </source>
</evidence>